<dbReference type="InterPro" id="IPR043502">
    <property type="entry name" value="DNA/RNA_pol_sf"/>
</dbReference>
<dbReference type="InterPro" id="IPR041373">
    <property type="entry name" value="RT_RNaseH"/>
</dbReference>
<dbReference type="PROSITE" id="PS50878">
    <property type="entry name" value="RT_POL"/>
    <property type="match status" value="1"/>
</dbReference>
<dbReference type="EMBL" id="CP092868">
    <property type="protein sequence ID" value="UYV69337.1"/>
    <property type="molecule type" value="Genomic_DNA"/>
</dbReference>
<dbReference type="PROSITE" id="PS50175">
    <property type="entry name" value="ASP_PROT_RETROV"/>
    <property type="match status" value="1"/>
</dbReference>
<evidence type="ECO:0000259" key="17">
    <source>
        <dbReference type="PROSITE" id="PS50175"/>
    </source>
</evidence>
<evidence type="ECO:0000256" key="11">
    <source>
        <dbReference type="ARBA" id="ARBA00022918"/>
    </source>
</evidence>
<dbReference type="InterPro" id="IPR018061">
    <property type="entry name" value="Retropepsins"/>
</dbReference>
<dbReference type="EC" id="2.7.7.49" evidence="1"/>
<keyword evidence="8" id="KW-0460">Magnesium</keyword>
<keyword evidence="3" id="KW-0808">Transferase</keyword>
<keyword evidence="14" id="KW-0863">Zinc-finger</keyword>
<dbReference type="InterPro" id="IPR001969">
    <property type="entry name" value="Aspartic_peptidase_AS"/>
</dbReference>
<dbReference type="PANTHER" id="PTHR37984">
    <property type="entry name" value="PROTEIN CBG26694"/>
    <property type="match status" value="1"/>
</dbReference>
<evidence type="ECO:0000256" key="2">
    <source>
        <dbReference type="ARBA" id="ARBA00022670"/>
    </source>
</evidence>
<feature type="region of interest" description="Disordered" evidence="15">
    <location>
        <begin position="49"/>
        <end position="116"/>
    </location>
</feature>
<evidence type="ECO:0000313" key="20">
    <source>
        <dbReference type="Proteomes" id="UP001235939"/>
    </source>
</evidence>
<dbReference type="CDD" id="cd00303">
    <property type="entry name" value="retropepsin_like"/>
    <property type="match status" value="1"/>
</dbReference>
<accession>A0ABY6KLU3</accession>
<evidence type="ECO:0000256" key="14">
    <source>
        <dbReference type="PROSITE-ProRule" id="PRU00047"/>
    </source>
</evidence>
<keyword evidence="11" id="KW-0695">RNA-directed DNA polymerase</keyword>
<organism evidence="19 20">
    <name type="scientific">Cordylochernes scorpioides</name>
    <dbReference type="NCBI Taxonomy" id="51811"/>
    <lineage>
        <taxon>Eukaryota</taxon>
        <taxon>Metazoa</taxon>
        <taxon>Ecdysozoa</taxon>
        <taxon>Arthropoda</taxon>
        <taxon>Chelicerata</taxon>
        <taxon>Arachnida</taxon>
        <taxon>Pseudoscorpiones</taxon>
        <taxon>Cheliferoidea</taxon>
        <taxon>Chernetidae</taxon>
        <taxon>Cordylochernes</taxon>
    </lineage>
</organism>
<gene>
    <name evidence="19" type="ORF">LAZ67_6003267</name>
</gene>
<dbReference type="PANTHER" id="PTHR37984:SF5">
    <property type="entry name" value="PROTEIN NYNRIN-LIKE"/>
    <property type="match status" value="1"/>
</dbReference>
<dbReference type="InterPro" id="IPR000477">
    <property type="entry name" value="RT_dom"/>
</dbReference>
<dbReference type="CDD" id="cd01650">
    <property type="entry name" value="RT_nLTR_like"/>
    <property type="match status" value="1"/>
</dbReference>
<dbReference type="PROSITE" id="PS00141">
    <property type="entry name" value="ASP_PROTEASE"/>
    <property type="match status" value="1"/>
</dbReference>
<evidence type="ECO:0000313" key="19">
    <source>
        <dbReference type="EMBL" id="UYV69337.1"/>
    </source>
</evidence>
<evidence type="ECO:0000256" key="10">
    <source>
        <dbReference type="ARBA" id="ARBA00022908"/>
    </source>
</evidence>
<evidence type="ECO:0000259" key="16">
    <source>
        <dbReference type="PROSITE" id="PS50158"/>
    </source>
</evidence>
<evidence type="ECO:0000256" key="6">
    <source>
        <dbReference type="ARBA" id="ARBA00022759"/>
    </source>
</evidence>
<dbReference type="Gene3D" id="2.40.70.10">
    <property type="entry name" value="Acid Proteases"/>
    <property type="match status" value="1"/>
</dbReference>
<dbReference type="Proteomes" id="UP001235939">
    <property type="component" value="Chromosome 06"/>
</dbReference>
<dbReference type="SUPFAM" id="SSF56672">
    <property type="entry name" value="DNA/RNA polymerases"/>
    <property type="match status" value="2"/>
</dbReference>
<evidence type="ECO:0000256" key="15">
    <source>
        <dbReference type="SAM" id="MobiDB-lite"/>
    </source>
</evidence>
<feature type="region of interest" description="Disordered" evidence="15">
    <location>
        <begin position="1250"/>
        <end position="1271"/>
    </location>
</feature>
<keyword evidence="6" id="KW-0255">Endonuclease</keyword>
<dbReference type="Pfam" id="PF00078">
    <property type="entry name" value="RVT_1"/>
    <property type="match status" value="1"/>
</dbReference>
<protein>
    <recommendedName>
        <fullName evidence="1">RNA-directed DNA polymerase</fullName>
        <ecNumber evidence="1">2.7.7.49</ecNumber>
    </recommendedName>
</protein>
<evidence type="ECO:0000256" key="5">
    <source>
        <dbReference type="ARBA" id="ARBA00022722"/>
    </source>
</evidence>
<dbReference type="Pfam" id="PF17917">
    <property type="entry name" value="RT_RNaseH"/>
    <property type="match status" value="1"/>
</dbReference>
<keyword evidence="5" id="KW-0540">Nuclease</keyword>
<keyword evidence="14" id="KW-0862">Zinc</keyword>
<keyword evidence="13" id="KW-0511">Multifunctional enzyme</keyword>
<dbReference type="Gene3D" id="1.10.340.70">
    <property type="match status" value="1"/>
</dbReference>
<keyword evidence="7" id="KW-0378">Hydrolase</keyword>
<dbReference type="PROSITE" id="PS50158">
    <property type="entry name" value="ZF_CCHC"/>
    <property type="match status" value="1"/>
</dbReference>
<evidence type="ECO:0000256" key="1">
    <source>
        <dbReference type="ARBA" id="ARBA00012493"/>
    </source>
</evidence>
<keyword evidence="10" id="KW-0229">DNA integration</keyword>
<evidence type="ECO:0000256" key="7">
    <source>
        <dbReference type="ARBA" id="ARBA00022801"/>
    </source>
</evidence>
<name>A0ABY6KLU3_9ARAC</name>
<evidence type="ECO:0000256" key="13">
    <source>
        <dbReference type="ARBA" id="ARBA00023268"/>
    </source>
</evidence>
<dbReference type="InterPro" id="IPR050951">
    <property type="entry name" value="Retrovirus_Pol_polyprotein"/>
</dbReference>
<evidence type="ECO:0000256" key="4">
    <source>
        <dbReference type="ARBA" id="ARBA00022695"/>
    </source>
</evidence>
<keyword evidence="9" id="KW-0694">RNA-binding</keyword>
<evidence type="ECO:0000256" key="9">
    <source>
        <dbReference type="ARBA" id="ARBA00022884"/>
    </source>
</evidence>
<reference evidence="19 20" key="1">
    <citation type="submission" date="2022-01" db="EMBL/GenBank/DDBJ databases">
        <title>A chromosomal length assembly of Cordylochernes scorpioides.</title>
        <authorList>
            <person name="Zeh D."/>
            <person name="Zeh J."/>
        </authorList>
    </citation>
    <scope>NUCLEOTIDE SEQUENCE [LARGE SCALE GENOMIC DNA]</scope>
    <source>
        <strain evidence="19">IN4F17</strain>
        <tissue evidence="19">Whole Body</tissue>
    </source>
</reference>
<feature type="domain" description="CCHC-type" evidence="16">
    <location>
        <begin position="123"/>
        <end position="137"/>
    </location>
</feature>
<dbReference type="Pfam" id="PF17919">
    <property type="entry name" value="RT_RNaseH_2"/>
    <property type="match status" value="1"/>
</dbReference>
<dbReference type="Pfam" id="PF00077">
    <property type="entry name" value="RVP"/>
    <property type="match status" value="1"/>
</dbReference>
<evidence type="ECO:0000256" key="8">
    <source>
        <dbReference type="ARBA" id="ARBA00022842"/>
    </source>
</evidence>
<keyword evidence="4" id="KW-0548">Nucleotidyltransferase</keyword>
<evidence type="ECO:0000256" key="12">
    <source>
        <dbReference type="ARBA" id="ARBA00023125"/>
    </source>
</evidence>
<dbReference type="CDD" id="cd09274">
    <property type="entry name" value="RNase_HI_RT_Ty3"/>
    <property type="match status" value="1"/>
</dbReference>
<dbReference type="InterPro" id="IPR041577">
    <property type="entry name" value="RT_RNaseH_2"/>
</dbReference>
<dbReference type="InterPro" id="IPR036875">
    <property type="entry name" value="Znf_CCHC_sf"/>
</dbReference>
<dbReference type="SMART" id="SM00343">
    <property type="entry name" value="ZnF_C2HC"/>
    <property type="match status" value="1"/>
</dbReference>
<keyword evidence="2" id="KW-0645">Protease</keyword>
<evidence type="ECO:0000256" key="3">
    <source>
        <dbReference type="ARBA" id="ARBA00022679"/>
    </source>
</evidence>
<feature type="region of interest" description="Disordered" evidence="15">
    <location>
        <begin position="633"/>
        <end position="672"/>
    </location>
</feature>
<dbReference type="Gene3D" id="3.10.20.370">
    <property type="match status" value="1"/>
</dbReference>
<dbReference type="InterPro" id="IPR021109">
    <property type="entry name" value="Peptidase_aspartic_dom_sf"/>
</dbReference>
<dbReference type="InterPro" id="IPR001878">
    <property type="entry name" value="Znf_CCHC"/>
</dbReference>
<feature type="compositionally biased region" description="Basic and acidic residues" evidence="15">
    <location>
        <begin position="642"/>
        <end position="658"/>
    </location>
</feature>
<dbReference type="InterPro" id="IPR041588">
    <property type="entry name" value="Integrase_H2C2"/>
</dbReference>
<feature type="compositionally biased region" description="Polar residues" evidence="15">
    <location>
        <begin position="49"/>
        <end position="82"/>
    </location>
</feature>
<dbReference type="SUPFAM" id="SSF50630">
    <property type="entry name" value="Acid proteases"/>
    <property type="match status" value="1"/>
</dbReference>
<feature type="compositionally biased region" description="Polar residues" evidence="15">
    <location>
        <begin position="100"/>
        <end position="109"/>
    </location>
</feature>
<proteinExistence type="predicted"/>
<keyword evidence="14" id="KW-0479">Metal-binding</keyword>
<evidence type="ECO:0000259" key="18">
    <source>
        <dbReference type="PROSITE" id="PS50878"/>
    </source>
</evidence>
<feature type="domain" description="Peptidase A2" evidence="17">
    <location>
        <begin position="179"/>
        <end position="255"/>
    </location>
</feature>
<sequence>MNFLSCARKWIILKRSIGNVWINPETYITVHAILDPQQHSRYVPPTAARNYQTTSRPQAPVSNNYKNDSPPTPRQYQNNFPQPSTPRPPYNPNFVPKPNLQRNTYNKSQEVSKNRTEDGRPICFKCNKPGHVARYCRVKFIRILEEDPTDTQEKVEEKFQMNEISEKSGPRLYADIGTFEALVDTGADLSVVDLRTALDAGHGISKLTKICAGPDGKNGHGRKYILNIKIDDETLSHNFVILKTHLRTLILGRDFLKKMNAKLDCKQETIKYDLTNNHDEINFEMLKIKSAKDSIVPECSIKLIKALVKTEDGEYIIEESSKMFQINGLRLARSLINVINMETHIWITNPYPRPLKIMKNQTLAFGISPAKINENREREVEENEEPRFQINENLSSKEQELKQILERYGDLFSSRLGRTNLAKHRIDKEDTKPIKALQEKQEKASQTLKTALLSPPILGHFNPNAPTYVHTDASNIGIGSTLVQDIGGEEKVISYLSHTLNKAEQNYSTTEKECLAVVWSMSKLRPYLYGRHFKIVTDHHALCWLKNLKDPTDCVNMPRRCINNPDILCYICEELTFKVQRRNLTPLIKKCHQLYFGCEVGDQDKTWAPHHCCEIGARRLAGFPSAMRLVPHSDILPVPQPPEKEIFSDDDSDRREQQADDTNFEAGASSEPHLLTQGDLNDLDGNFQNSLNEVEAAAWNSFRNVCKNFLGSVKALGCNMSLKIHLLHSHLDFFPVNLGAVSHEHGERFYQDISSMEKRYQGKWSPGMLADYCWTLKRDVPQAKPISLLPIFGKIFERVILKRLQTYIDTRNVLIPQQFGFRANHSTTHQLITVIDFIQTRKSLNEAVGVVLLDLKKAFDMVWHRGLIIKLTSCNFPQKFIRFLKNYLQDRTFSVKVGTYISSPRQIESGVPQGSILSPILFNLYINGIPHIPQCRLALFADDTALLSSSRSPDILISRLQNYLEIICNWCDKWKLNLNPKKSQAIIFPPQNSFKFTPRTNLIIYSSPINWTQQVKYLGVTFDSKLKFTSHVKDIIRKSKIAKASLSNMFSSKSAIIESIEYFRVYLLGRHFTIYSDHQALVYLKNIKNPSGKNQLEAVLLSRQRFCGFLEAQQLEEHQHRVHEKYQSIINTDGNAIITKKSVPRVVVPDTLRNKLLQKAHEWYNHPGITQLTRLITSQYYWDGMTKDINNYVRKCKIFQIVKPPKGPTYGEIGTLPLAKEPYELMSMDTVPGFNKYGVKWSEREIECNHNRETKDTPFRTPQTDMDQTDRKGHQNLQFTLHTVTGFPPIYLLKGIVPNNLNNHVQTFPELSEARRIALQKTQARHKAKKTNVRSKT</sequence>
<feature type="domain" description="Reverse transcriptase" evidence="18">
    <location>
        <begin position="757"/>
        <end position="1022"/>
    </location>
</feature>
<dbReference type="InterPro" id="IPR001995">
    <property type="entry name" value="Peptidase_A2_cat"/>
</dbReference>
<keyword evidence="20" id="KW-1185">Reference proteome</keyword>
<keyword evidence="12" id="KW-0238">DNA-binding</keyword>
<dbReference type="Pfam" id="PF17921">
    <property type="entry name" value="Integrase_H2C2"/>
    <property type="match status" value="1"/>
</dbReference>
<dbReference type="SUPFAM" id="SSF57756">
    <property type="entry name" value="Retrovirus zinc finger-like domains"/>
    <property type="match status" value="1"/>
</dbReference>